<dbReference type="PANTHER" id="PTHR10836">
    <property type="entry name" value="GLYCERALDEHYDE 3-PHOSPHATE DEHYDROGENASE"/>
    <property type="match status" value="1"/>
</dbReference>
<dbReference type="InterPro" id="IPR020831">
    <property type="entry name" value="GlycerAld/Erythrose_P_DH"/>
</dbReference>
<dbReference type="STRING" id="104452.A0A0L7LED7"/>
<reference evidence="5 6" key="1">
    <citation type="journal article" date="2015" name="Genome Biol. Evol.">
        <title>The genome of winter moth (Operophtera brumata) provides a genomic perspective on sexual dimorphism and phenology.</title>
        <authorList>
            <person name="Derks M.F."/>
            <person name="Smit S."/>
            <person name="Salis L."/>
            <person name="Schijlen E."/>
            <person name="Bossers A."/>
            <person name="Mateman C."/>
            <person name="Pijl A.S."/>
            <person name="de Ridder D."/>
            <person name="Groenen M.A."/>
            <person name="Visser M.E."/>
            <person name="Megens H.J."/>
        </authorList>
    </citation>
    <scope>NUCLEOTIDE SEQUENCE [LARGE SCALE GENOMIC DNA]</scope>
    <source>
        <strain evidence="5">WM2013NL</strain>
        <tissue evidence="5">Head and thorax</tissue>
    </source>
</reference>
<dbReference type="EMBL" id="JTDY01001485">
    <property type="protein sequence ID" value="KOB73760.1"/>
    <property type="molecule type" value="Genomic_DNA"/>
</dbReference>
<keyword evidence="6" id="KW-1185">Reference proteome</keyword>
<organism evidence="5 6">
    <name type="scientific">Operophtera brumata</name>
    <name type="common">Winter moth</name>
    <name type="synonym">Phalaena brumata</name>
    <dbReference type="NCBI Taxonomy" id="104452"/>
    <lineage>
        <taxon>Eukaryota</taxon>
        <taxon>Metazoa</taxon>
        <taxon>Ecdysozoa</taxon>
        <taxon>Arthropoda</taxon>
        <taxon>Hexapoda</taxon>
        <taxon>Insecta</taxon>
        <taxon>Pterygota</taxon>
        <taxon>Neoptera</taxon>
        <taxon>Endopterygota</taxon>
        <taxon>Lepidoptera</taxon>
        <taxon>Glossata</taxon>
        <taxon>Ditrysia</taxon>
        <taxon>Geometroidea</taxon>
        <taxon>Geometridae</taxon>
        <taxon>Larentiinae</taxon>
        <taxon>Operophtera</taxon>
    </lineage>
</organism>
<dbReference type="InterPro" id="IPR020829">
    <property type="entry name" value="GlycerAld_3-P_DH_cat"/>
</dbReference>
<dbReference type="Gene3D" id="3.40.50.720">
    <property type="entry name" value="NAD(P)-binding Rossmann-like Domain"/>
    <property type="match status" value="1"/>
</dbReference>
<dbReference type="Pfam" id="PF02800">
    <property type="entry name" value="Gp_dh_C"/>
    <property type="match status" value="1"/>
</dbReference>
<evidence type="ECO:0000256" key="1">
    <source>
        <dbReference type="ARBA" id="ARBA00007406"/>
    </source>
</evidence>
<dbReference type="PANTHER" id="PTHR10836:SF134">
    <property type="entry name" value="GLYCERALDEHYDE-3-PHOSPHATE DEHYDROGENASE (PHOSPHORYLATING)"/>
    <property type="match status" value="1"/>
</dbReference>
<gene>
    <name evidence="5" type="ORF">OBRU01_10976</name>
</gene>
<feature type="domain" description="Glyceraldehyde 3-phosphate dehydrogenase catalytic" evidence="4">
    <location>
        <begin position="2"/>
        <end position="45"/>
    </location>
</feature>
<protein>
    <submittedName>
        <fullName evidence="5">Multivalent antigen sj97-GAPDH</fullName>
    </submittedName>
</protein>
<dbReference type="SUPFAM" id="SSF55347">
    <property type="entry name" value="Glyceraldehyde-3-phosphate dehydrogenase-like, C-terminal domain"/>
    <property type="match status" value="1"/>
</dbReference>
<dbReference type="GO" id="GO:0005829">
    <property type="term" value="C:cytosol"/>
    <property type="evidence" value="ECO:0007669"/>
    <property type="project" value="TreeGrafter"/>
</dbReference>
<comment type="catalytic activity">
    <reaction evidence="3">
        <text>D-glyceraldehyde 3-phosphate + phosphate + NAD(+) = (2R)-3-phospho-glyceroyl phosphate + NADH + H(+)</text>
        <dbReference type="Rhea" id="RHEA:10300"/>
        <dbReference type="ChEBI" id="CHEBI:15378"/>
        <dbReference type="ChEBI" id="CHEBI:43474"/>
        <dbReference type="ChEBI" id="CHEBI:57540"/>
        <dbReference type="ChEBI" id="CHEBI:57604"/>
        <dbReference type="ChEBI" id="CHEBI:57945"/>
        <dbReference type="ChEBI" id="CHEBI:59776"/>
        <dbReference type="EC" id="1.2.1.12"/>
    </reaction>
</comment>
<evidence type="ECO:0000256" key="2">
    <source>
        <dbReference type="ARBA" id="ARBA00023002"/>
    </source>
</evidence>
<evidence type="ECO:0000313" key="6">
    <source>
        <dbReference type="Proteomes" id="UP000037510"/>
    </source>
</evidence>
<name>A0A0L7LED7_OPEBR</name>
<dbReference type="Proteomes" id="UP000037510">
    <property type="component" value="Unassembled WGS sequence"/>
</dbReference>
<comment type="caution">
    <text evidence="5">The sequence shown here is derived from an EMBL/GenBank/DDBJ whole genome shotgun (WGS) entry which is preliminary data.</text>
</comment>
<sequence length="659" mass="75407">MQNVIKISNEESVSSDFIGESHSCIFDEDSSIQLNPNFFKIICWYENEYSYANRVADSILFCEKQIVLLEILSKMTYVRPRYLRKQDEIQQTDCYKKEISVSCCEHNGEYESDVHPKLTCSTCQEKENKVLPCQFMMNPLITGTTSLPTYTKTNNELLKIWTDANEISKQMLKMNLSSSFQGSLTIATPNPKQTEGIKPQTRLENVKREFSKMVNITEDLLKKAQSNQSDIHSISKNEFVNKADIQLVRKRDTFIIADTERYKTTDQNYAMDNCGDCKSLARHSKSMIQDRNNIGNEVEISSYSYEKEISDFTLSHNKVLEKQDCINHISKSLPLKKEVKINTDTAGKNSAGLVKLQHYNIKDQLAKTDNTVLEGLAQNIQLQHVVIYPTSPTDSAVTDKLEIKTKSTDENFIDSDASITTVKQNSVCDKKVNELTAAKQLLIESTLNLDHTGNLFKKYKLNNDNANMKLIDEKLRKRNIVLLNNPFVSEKLSDKNIIYGLNAVENAKPKINMNLEHRILEEVELYPETAVIASEDTSRYDMPENSNTTISNRIENKEDIYDKLDSASATDSNNSFEINERKSQVIHITDLTNSFEDLARLDKICRIIEISDELSDELFSALDNKAGNDVKNERWSFRDLCERIQLDRFCNKVFGKLTV</sequence>
<dbReference type="GO" id="GO:0006096">
    <property type="term" value="P:glycolytic process"/>
    <property type="evidence" value="ECO:0007669"/>
    <property type="project" value="TreeGrafter"/>
</dbReference>
<comment type="similarity">
    <text evidence="1">Belongs to the glyceraldehyde-3-phosphate dehydrogenase family.</text>
</comment>
<evidence type="ECO:0000313" key="5">
    <source>
        <dbReference type="EMBL" id="KOB73760.1"/>
    </source>
</evidence>
<keyword evidence="2" id="KW-0560">Oxidoreductase</keyword>
<dbReference type="Gene3D" id="3.30.360.10">
    <property type="entry name" value="Dihydrodipicolinate Reductase, domain 2"/>
    <property type="match status" value="1"/>
</dbReference>
<accession>A0A0L7LED7</accession>
<dbReference type="GO" id="GO:0004365">
    <property type="term" value="F:glyceraldehyde-3-phosphate dehydrogenase (NAD+) (phosphorylating) activity"/>
    <property type="evidence" value="ECO:0007669"/>
    <property type="project" value="UniProtKB-EC"/>
</dbReference>
<dbReference type="AlphaFoldDB" id="A0A0L7LED7"/>
<proteinExistence type="inferred from homology"/>
<evidence type="ECO:0000259" key="4">
    <source>
        <dbReference type="Pfam" id="PF02800"/>
    </source>
</evidence>
<evidence type="ECO:0000256" key="3">
    <source>
        <dbReference type="ARBA" id="ARBA00047698"/>
    </source>
</evidence>